<evidence type="ECO:0000256" key="18">
    <source>
        <dbReference type="ARBA" id="ARBA00023242"/>
    </source>
</evidence>
<dbReference type="Pfam" id="PF21999">
    <property type="entry name" value="IMS_HHH_1"/>
    <property type="match status" value="1"/>
</dbReference>
<dbReference type="FunFam" id="3.30.70.270:FF:000019">
    <property type="entry name" value="DNA repair protein REV1"/>
    <property type="match status" value="1"/>
</dbReference>
<evidence type="ECO:0000256" key="12">
    <source>
        <dbReference type="ARBA" id="ARBA00022705"/>
    </source>
</evidence>
<evidence type="ECO:0000256" key="3">
    <source>
        <dbReference type="ARBA" id="ARBA00004496"/>
    </source>
</evidence>
<dbReference type="GO" id="GO:0003887">
    <property type="term" value="F:DNA-directed DNA polymerase activity"/>
    <property type="evidence" value="ECO:0007669"/>
    <property type="project" value="UniProtKB-KW"/>
</dbReference>
<evidence type="ECO:0000256" key="7">
    <source>
        <dbReference type="ARBA" id="ARBA00020399"/>
    </source>
</evidence>
<evidence type="ECO:0000256" key="15">
    <source>
        <dbReference type="ARBA" id="ARBA00022842"/>
    </source>
</evidence>
<comment type="subcellular location">
    <subcellularLocation>
        <location evidence="3">Cytoplasm</location>
    </subcellularLocation>
    <subcellularLocation>
        <location evidence="2">Nucleus</location>
    </subcellularLocation>
</comment>
<dbReference type="InterPro" id="IPR001126">
    <property type="entry name" value="UmuC"/>
</dbReference>
<evidence type="ECO:0000256" key="20">
    <source>
        <dbReference type="SAM" id="MobiDB-lite"/>
    </source>
</evidence>
<evidence type="ECO:0000256" key="8">
    <source>
        <dbReference type="ARBA" id="ARBA00022490"/>
    </source>
</evidence>
<dbReference type="InterPro" id="IPR022880">
    <property type="entry name" value="DNApol_IV"/>
</dbReference>
<keyword evidence="12" id="KW-0235">DNA replication</keyword>
<dbReference type="Pfam" id="PF11799">
    <property type="entry name" value="IMS_C"/>
    <property type="match status" value="1"/>
</dbReference>
<evidence type="ECO:0000256" key="16">
    <source>
        <dbReference type="ARBA" id="ARBA00023125"/>
    </source>
</evidence>
<dbReference type="GO" id="GO:0006260">
    <property type="term" value="P:DNA replication"/>
    <property type="evidence" value="ECO:0007669"/>
    <property type="project" value="UniProtKB-KW"/>
</dbReference>
<dbReference type="FunFam" id="3.40.50.10190:FF:000011">
    <property type="entry name" value="DNA repair protein REV1"/>
    <property type="match status" value="1"/>
</dbReference>
<dbReference type="PROSITE" id="PS50172">
    <property type="entry name" value="BRCT"/>
    <property type="match status" value="1"/>
</dbReference>
<dbReference type="Gene3D" id="1.10.150.20">
    <property type="entry name" value="5' to 3' exonuclease, C-terminal subdomain"/>
    <property type="match status" value="1"/>
</dbReference>
<keyword evidence="18" id="KW-0539">Nucleus</keyword>
<feature type="region of interest" description="Disordered" evidence="20">
    <location>
        <begin position="1"/>
        <end position="56"/>
    </location>
</feature>
<evidence type="ECO:0000313" key="23">
    <source>
        <dbReference type="EMBL" id="CAI9101948.1"/>
    </source>
</evidence>
<organism evidence="23 24">
    <name type="scientific">Oldenlandia corymbosa var. corymbosa</name>
    <dbReference type="NCBI Taxonomy" id="529605"/>
    <lineage>
        <taxon>Eukaryota</taxon>
        <taxon>Viridiplantae</taxon>
        <taxon>Streptophyta</taxon>
        <taxon>Embryophyta</taxon>
        <taxon>Tracheophyta</taxon>
        <taxon>Spermatophyta</taxon>
        <taxon>Magnoliopsida</taxon>
        <taxon>eudicotyledons</taxon>
        <taxon>Gunneridae</taxon>
        <taxon>Pentapetalae</taxon>
        <taxon>asterids</taxon>
        <taxon>lamiids</taxon>
        <taxon>Gentianales</taxon>
        <taxon>Rubiaceae</taxon>
        <taxon>Rubioideae</taxon>
        <taxon>Spermacoceae</taxon>
        <taxon>Hedyotis-Oldenlandia complex</taxon>
        <taxon>Oldenlandia</taxon>
    </lineage>
</organism>
<feature type="domain" description="UmuC" evidence="22">
    <location>
        <begin position="426"/>
        <end position="607"/>
    </location>
</feature>
<dbReference type="EMBL" id="OX459121">
    <property type="protein sequence ID" value="CAI9101948.1"/>
    <property type="molecule type" value="Genomic_DNA"/>
</dbReference>
<dbReference type="CDD" id="cd01701">
    <property type="entry name" value="PolY_Rev1"/>
    <property type="match status" value="1"/>
</dbReference>
<evidence type="ECO:0000256" key="10">
    <source>
        <dbReference type="ARBA" id="ARBA00022679"/>
    </source>
</evidence>
<comment type="similarity">
    <text evidence="4">Belongs to the DNA polymerase type-Y family.</text>
</comment>
<protein>
    <recommendedName>
        <fullName evidence="6">DNA polymerase kappa</fullName>
        <ecNumber evidence="5">2.7.7.7</ecNumber>
    </recommendedName>
    <alternativeName>
        <fullName evidence="7">DNA repair protein REV1</fullName>
    </alternativeName>
</protein>
<dbReference type="PANTHER" id="PTHR45990:SF1">
    <property type="entry name" value="DNA REPAIR PROTEIN REV1"/>
    <property type="match status" value="1"/>
</dbReference>
<dbReference type="FunFam" id="3.40.1170.60:FF:000004">
    <property type="entry name" value="DNA repair protein REV1"/>
    <property type="match status" value="1"/>
</dbReference>
<accession>A0AAV1D2Y4</accession>
<dbReference type="InterPro" id="IPR053848">
    <property type="entry name" value="IMS_HHH_1"/>
</dbReference>
<evidence type="ECO:0000256" key="1">
    <source>
        <dbReference type="ARBA" id="ARBA00001946"/>
    </source>
</evidence>
<evidence type="ECO:0000313" key="24">
    <source>
        <dbReference type="Proteomes" id="UP001161247"/>
    </source>
</evidence>
<dbReference type="InterPro" id="IPR001357">
    <property type="entry name" value="BRCT_dom"/>
</dbReference>
<evidence type="ECO:0000259" key="22">
    <source>
        <dbReference type="PROSITE" id="PS50173"/>
    </source>
</evidence>
<sequence>MNSSSKSVSSDSKSKRSFNSMSNNSNPSSSSRKISGGNGRKKKRLEKDHNQKTLGMAWGANSRSSSRFATFRSSPFPDFGRQVPLSLLLFVSSLVWVLCNVCHHYAYMAVKNQKLHEQFDAAASSSSHSGCSSGKPIFQGVSIFVDGYTVPSSQDLKNYMLQHGGRFENYFSRHRVTHIICSNLPDSKIKNLRSFSGGLPVVKPSWIVESVAADKLLSWLPYQLDQIASENNNQPKLSTFFVAKNCPVLDDVAECSSRPVSSEPGNVLSNCGLITDVDVSRNSESKEAAKEFYLMSNDLEIALRSADDATTYLMDDEHEVEFEENGCNEPSHAQVSSCPALTSVFDNSVANPVTVDSLNAKTTEPASRGHSTLSDANFVENYFKFSRLHFIGTWRNRYRKRFPNSHDCSKDKNSSHNGSVSQRSTIIHVDMDCFFVAVVIRNRPDLKDKPVAICHSDSSRGTAEISSANYPARDHGVKAGMFVRDAKALCPELVIFPYNFDAYEEVADQFYDILHKHCNKVQAVSCDEAFLDVSDSAVEDPSFLASAIRKEILDTTGCTASVGIAGNMLMARVATRIAKPDGCCFIPLERVDRYLHDLPVKALPGIGHVLDEKLRTMQIRTCGQLRMISKESLQKDFGIKTGDMLWNFSRGIDSRMVGVIQETKSVGAEVNWGVRFNDLNDAKDFLLKLCKEVSLRLEGCGVQGRNITLKIKKRRSSAGEPVKFMGCGDCENLSRSTTLPMATDDVHVLQRIANKLFGYFQIDAKDIRGMGLQASKLEAADTNRRGHEKCSIRSWLVSSGRKGFTNTDSCKLRDRVNSRTGLDSVSMVQSEGSGEVAVSREATLPGLDELDIGVIESLPPEVFREINDLYSGELINLLSKNKQNNKDFGMTSMVPQNIADVMDEERSAFETLDKIPCDEEDEYVNGKAHLKSASIGEASSSASGLLPTTDSLMPSSLSQVDPFVLQHLPEELRVDILESLRAHRNPHLMSNDVSVKYDVAQTASEDFMMKNELWIGNPPKWVDNFARSSCSLLNIFAELHNSSCPGSQFSSLLQSLVSGLSLLPSDGQDDAFSSLCELIKQYVDVKIETDIEEIYTCLRLLRRLSLRSKLFLRIYDNVLPRFQAAVCEHYGGNLNICLMDE</sequence>
<keyword evidence="16" id="KW-0238">DNA-binding</keyword>
<evidence type="ECO:0000256" key="13">
    <source>
        <dbReference type="ARBA" id="ARBA00022723"/>
    </source>
</evidence>
<dbReference type="InterPro" id="IPR017961">
    <property type="entry name" value="DNA_pol_Y-fam_little_finger"/>
</dbReference>
<evidence type="ECO:0000256" key="5">
    <source>
        <dbReference type="ARBA" id="ARBA00012417"/>
    </source>
</evidence>
<evidence type="ECO:0000256" key="11">
    <source>
        <dbReference type="ARBA" id="ARBA00022695"/>
    </source>
</evidence>
<evidence type="ECO:0000256" key="6">
    <source>
        <dbReference type="ARBA" id="ARBA00016178"/>
    </source>
</evidence>
<name>A0AAV1D2Y4_OLDCO</name>
<dbReference type="GO" id="GO:0006281">
    <property type="term" value="P:DNA repair"/>
    <property type="evidence" value="ECO:0007669"/>
    <property type="project" value="UniProtKB-KW"/>
</dbReference>
<dbReference type="HAMAP" id="MF_01113">
    <property type="entry name" value="DNApol_IV"/>
    <property type="match status" value="1"/>
</dbReference>
<dbReference type="InterPro" id="IPR043128">
    <property type="entry name" value="Rev_trsase/Diguanyl_cyclase"/>
</dbReference>
<evidence type="ECO:0000259" key="21">
    <source>
        <dbReference type="PROSITE" id="PS50172"/>
    </source>
</evidence>
<dbReference type="GO" id="GO:0042276">
    <property type="term" value="P:error-prone translesion synthesis"/>
    <property type="evidence" value="ECO:0007669"/>
    <property type="project" value="TreeGrafter"/>
</dbReference>
<evidence type="ECO:0000256" key="9">
    <source>
        <dbReference type="ARBA" id="ARBA00022634"/>
    </source>
</evidence>
<dbReference type="SMART" id="SM00292">
    <property type="entry name" value="BRCT"/>
    <property type="match status" value="1"/>
</dbReference>
<keyword evidence="10" id="KW-0808">Transferase</keyword>
<evidence type="ECO:0000256" key="4">
    <source>
        <dbReference type="ARBA" id="ARBA00010945"/>
    </source>
</evidence>
<dbReference type="PROSITE" id="PS50173">
    <property type="entry name" value="UMUC"/>
    <property type="match status" value="1"/>
</dbReference>
<dbReference type="InterPro" id="IPR036775">
    <property type="entry name" value="DNA_pol_Y-fam_lit_finger_sf"/>
</dbReference>
<dbReference type="SUPFAM" id="SSF100879">
    <property type="entry name" value="Lesion bypass DNA polymerase (Y-family), little finger domain"/>
    <property type="match status" value="1"/>
</dbReference>
<dbReference type="NCBIfam" id="NF002677">
    <property type="entry name" value="PRK02406.1"/>
    <property type="match status" value="1"/>
</dbReference>
<dbReference type="GO" id="GO:0003684">
    <property type="term" value="F:damaged DNA binding"/>
    <property type="evidence" value="ECO:0007669"/>
    <property type="project" value="InterPro"/>
</dbReference>
<dbReference type="EC" id="2.7.7.7" evidence="5"/>
<evidence type="ECO:0000256" key="17">
    <source>
        <dbReference type="ARBA" id="ARBA00023204"/>
    </source>
</evidence>
<dbReference type="GO" id="GO:0070987">
    <property type="term" value="P:error-free translesion synthesis"/>
    <property type="evidence" value="ECO:0007669"/>
    <property type="project" value="TreeGrafter"/>
</dbReference>
<keyword evidence="11" id="KW-0548">Nucleotidyltransferase</keyword>
<comment type="catalytic activity">
    <reaction evidence="19">
        <text>DNA(n) + a 2'-deoxyribonucleoside 5'-triphosphate = DNA(n+1) + diphosphate</text>
        <dbReference type="Rhea" id="RHEA:22508"/>
        <dbReference type="Rhea" id="RHEA-COMP:17339"/>
        <dbReference type="Rhea" id="RHEA-COMP:17340"/>
        <dbReference type="ChEBI" id="CHEBI:33019"/>
        <dbReference type="ChEBI" id="CHEBI:61560"/>
        <dbReference type="ChEBI" id="CHEBI:173112"/>
        <dbReference type="EC" id="2.7.7.7"/>
    </reaction>
</comment>
<dbReference type="Gene3D" id="3.40.50.10190">
    <property type="entry name" value="BRCT domain"/>
    <property type="match status" value="1"/>
</dbReference>
<feature type="compositionally biased region" description="Low complexity" evidence="20">
    <location>
        <begin position="1"/>
        <end position="35"/>
    </location>
</feature>
<dbReference type="Pfam" id="PF00533">
    <property type="entry name" value="BRCT"/>
    <property type="match status" value="1"/>
</dbReference>
<keyword evidence="17" id="KW-0234">DNA repair</keyword>
<dbReference type="InterPro" id="IPR036420">
    <property type="entry name" value="BRCT_dom_sf"/>
</dbReference>
<dbReference type="Gene3D" id="3.30.1490.100">
    <property type="entry name" value="DNA polymerase, Y-family, little finger domain"/>
    <property type="match status" value="1"/>
</dbReference>
<keyword evidence="14" id="KW-0227">DNA damage</keyword>
<dbReference type="AlphaFoldDB" id="A0AAV1D2Y4"/>
<keyword evidence="13" id="KW-0479">Metal-binding</keyword>
<dbReference type="FunFam" id="3.30.1490.100:FF:000001">
    <property type="entry name" value="DNA repair protein REV1"/>
    <property type="match status" value="1"/>
</dbReference>
<dbReference type="GO" id="GO:0046872">
    <property type="term" value="F:metal ion binding"/>
    <property type="evidence" value="ECO:0007669"/>
    <property type="project" value="UniProtKB-KW"/>
</dbReference>
<keyword evidence="15" id="KW-0460">Magnesium</keyword>
<dbReference type="Gene3D" id="6.10.250.1490">
    <property type="match status" value="1"/>
</dbReference>
<dbReference type="Pfam" id="PF00817">
    <property type="entry name" value="IMS"/>
    <property type="match status" value="1"/>
</dbReference>
<keyword evidence="9" id="KW-0237">DNA synthesis</keyword>
<feature type="domain" description="BRCT" evidence="21">
    <location>
        <begin position="133"/>
        <end position="224"/>
    </location>
</feature>
<dbReference type="Proteomes" id="UP001161247">
    <property type="component" value="Chromosome 4"/>
</dbReference>
<evidence type="ECO:0000256" key="14">
    <source>
        <dbReference type="ARBA" id="ARBA00022763"/>
    </source>
</evidence>
<keyword evidence="8" id="KW-0963">Cytoplasm</keyword>
<dbReference type="Gene3D" id="3.30.70.270">
    <property type="match status" value="1"/>
</dbReference>
<dbReference type="SUPFAM" id="SSF52113">
    <property type="entry name" value="BRCT domain"/>
    <property type="match status" value="1"/>
</dbReference>
<gene>
    <name evidence="23" type="ORF">OLC1_LOCUS11405</name>
</gene>
<dbReference type="InterPro" id="IPR043502">
    <property type="entry name" value="DNA/RNA_pol_sf"/>
</dbReference>
<dbReference type="CDD" id="cd17719">
    <property type="entry name" value="BRCT_Rev1"/>
    <property type="match status" value="1"/>
</dbReference>
<dbReference type="SUPFAM" id="SSF56672">
    <property type="entry name" value="DNA/RNA polymerases"/>
    <property type="match status" value="1"/>
</dbReference>
<comment type="cofactor">
    <cofactor evidence="1">
        <name>Mg(2+)</name>
        <dbReference type="ChEBI" id="CHEBI:18420"/>
    </cofactor>
</comment>
<dbReference type="Gene3D" id="3.40.1170.60">
    <property type="match status" value="1"/>
</dbReference>
<evidence type="ECO:0000256" key="2">
    <source>
        <dbReference type="ARBA" id="ARBA00004123"/>
    </source>
</evidence>
<reference evidence="23" key="1">
    <citation type="submission" date="2023-03" db="EMBL/GenBank/DDBJ databases">
        <authorList>
            <person name="Julca I."/>
        </authorList>
    </citation>
    <scope>NUCLEOTIDE SEQUENCE</scope>
</reference>
<keyword evidence="24" id="KW-1185">Reference proteome</keyword>
<dbReference type="GO" id="GO:0005634">
    <property type="term" value="C:nucleus"/>
    <property type="evidence" value="ECO:0007669"/>
    <property type="project" value="UniProtKB-SubCell"/>
</dbReference>
<evidence type="ECO:0000256" key="19">
    <source>
        <dbReference type="ARBA" id="ARBA00049244"/>
    </source>
</evidence>
<dbReference type="PANTHER" id="PTHR45990">
    <property type="entry name" value="DNA REPAIR PROTEIN REV1"/>
    <property type="match status" value="1"/>
</dbReference>
<dbReference type="GO" id="GO:0017125">
    <property type="term" value="F:deoxycytidyl transferase activity"/>
    <property type="evidence" value="ECO:0007669"/>
    <property type="project" value="TreeGrafter"/>
</dbReference>
<proteinExistence type="inferred from homology"/>
<dbReference type="GO" id="GO:0005737">
    <property type="term" value="C:cytoplasm"/>
    <property type="evidence" value="ECO:0007669"/>
    <property type="project" value="UniProtKB-SubCell"/>
</dbReference>